<dbReference type="Pfam" id="PF17745">
    <property type="entry name" value="Ydr279_N"/>
    <property type="match status" value="1"/>
</dbReference>
<evidence type="ECO:0000259" key="7">
    <source>
        <dbReference type="Pfam" id="PF17745"/>
    </source>
</evidence>
<name>G8ZVD8_TORDE</name>
<dbReference type="FunCoup" id="G8ZVD8">
    <property type="interactions" value="101"/>
</dbReference>
<gene>
    <name evidence="8" type="primary">TDEL0E03390</name>
    <name evidence="8" type="ORF">TDEL_0E03390</name>
</gene>
<dbReference type="InterPro" id="IPR040456">
    <property type="entry name" value="RNase_H2_suB"/>
</dbReference>
<dbReference type="AlphaFoldDB" id="G8ZVD8"/>
<dbReference type="CDD" id="cd09270">
    <property type="entry name" value="RNase_H2-B"/>
    <property type="match status" value="1"/>
</dbReference>
<protein>
    <recommendedName>
        <fullName evidence="2">Ribonuclease H2 subunit B</fullName>
    </recommendedName>
    <alternativeName>
        <fullName evidence="5">Ribonuclease HI subunit B</fullName>
    </alternativeName>
</protein>
<evidence type="ECO:0000256" key="3">
    <source>
        <dbReference type="ARBA" id="ARBA00023242"/>
    </source>
</evidence>
<evidence type="ECO:0000256" key="1">
    <source>
        <dbReference type="ARBA" id="ARBA00004123"/>
    </source>
</evidence>
<comment type="subcellular location">
    <subcellularLocation>
        <location evidence="1">Nucleus</location>
    </subcellularLocation>
</comment>
<dbReference type="GO" id="GO:0004523">
    <property type="term" value="F:RNA-DNA hybrid ribonuclease activity"/>
    <property type="evidence" value="ECO:0007669"/>
    <property type="project" value="EnsemblFungi"/>
</dbReference>
<sequence>MTVTIGDDFGGSIVILPSFIANKTDLLTIFSLPHPSNNRSKKRINLIGSTEGEIFQLKTHEFSKGCTYNTQSDLANEKYHYTTNEEPLKSTFLINEANRSDGHVMESGTFQIAAKYDIAFNLIGFYYKDSVSEAEKEYEVELEVQSSPSEDQANCFTARDFHDQLIDCHDTQWSKICVKTLEAALMKIAEPIEEAGCIYFKLTQDRVTKYLAGKISKMASNLPKSLPIAKDLPADIQKCARVVIATNLLVSLIPRLAYLKLKEFTPVPNENLVDIKEAFHKYEKYKSSLKCSIAEKELLVNAAMTVGLPTGKVKVSAMKKVTKKTIKVRKQTGAIDGFFKQAN</sequence>
<keyword evidence="3" id="KW-0539">Nucleus</keyword>
<dbReference type="HOGENOM" id="CLU_802143_0_0_1"/>
<dbReference type="Proteomes" id="UP000005627">
    <property type="component" value="Chromosome 5"/>
</dbReference>
<evidence type="ECO:0000256" key="5">
    <source>
        <dbReference type="ARBA" id="ARBA00033464"/>
    </source>
</evidence>
<dbReference type="EMBL" id="HE616746">
    <property type="protein sequence ID" value="CCE92582.1"/>
    <property type="molecule type" value="Genomic_DNA"/>
</dbReference>
<dbReference type="GeneID" id="11503983"/>
<feature type="domain" description="Ribonuclease H2 subunit B wHTH" evidence="6">
    <location>
        <begin position="120"/>
        <end position="262"/>
    </location>
</feature>
<dbReference type="RefSeq" id="XP_003681793.1">
    <property type="nucleotide sequence ID" value="XM_003681745.1"/>
</dbReference>
<evidence type="ECO:0000256" key="2">
    <source>
        <dbReference type="ARBA" id="ARBA00019062"/>
    </source>
</evidence>
<dbReference type="InterPro" id="IPR019024">
    <property type="entry name" value="RNase_H2_suB_wHTH"/>
</dbReference>
<dbReference type="eggNOG" id="ENOG502RB2X">
    <property type="taxonomic scope" value="Eukaryota"/>
</dbReference>
<dbReference type="Pfam" id="PF09468">
    <property type="entry name" value="RNase_H2-Ydr279"/>
    <property type="match status" value="1"/>
</dbReference>
<comment type="function">
    <text evidence="4">Non catalytic subunit of RNase H2, an endonuclease that specifically degrades the RNA of RNA:DNA hybrids. Participates in DNA replication, possibly by mediating the removal of lagging-strand Okazaki fragment RNA primers during DNA replication. Mediates the excision of single ribonucleotides from DNA:RNA duplexes.</text>
</comment>
<reference evidence="8 9" key="1">
    <citation type="journal article" date="2011" name="Proc. Natl. Acad. Sci. U.S.A.">
        <title>Evolutionary erosion of yeast sex chromosomes by mating-type switching accidents.</title>
        <authorList>
            <person name="Gordon J.L."/>
            <person name="Armisen D."/>
            <person name="Proux-Wera E."/>
            <person name="Oheigeartaigh S.S."/>
            <person name="Byrne K.P."/>
            <person name="Wolfe K.H."/>
        </authorList>
    </citation>
    <scope>NUCLEOTIDE SEQUENCE [LARGE SCALE GENOMIC DNA]</scope>
    <source>
        <strain evidence="9">ATCC 10662 / CBS 1146 / NBRC 0425 / NCYC 2629 / NRRL Y-866</strain>
    </source>
</reference>
<dbReference type="GO" id="GO:0006401">
    <property type="term" value="P:RNA catabolic process"/>
    <property type="evidence" value="ECO:0007669"/>
    <property type="project" value="EnsemblFungi"/>
</dbReference>
<dbReference type="OrthoDB" id="29098at2759"/>
<evidence type="ECO:0000313" key="8">
    <source>
        <dbReference type="EMBL" id="CCE92582.1"/>
    </source>
</evidence>
<accession>G8ZVD8</accession>
<dbReference type="InterPro" id="IPR041195">
    <property type="entry name" value="Rnh202_N"/>
</dbReference>
<feature type="domain" description="Rnh202 triple barrel" evidence="7">
    <location>
        <begin position="15"/>
        <end position="117"/>
    </location>
</feature>
<organism evidence="8 9">
    <name type="scientific">Torulaspora delbrueckii</name>
    <name type="common">Yeast</name>
    <name type="synonym">Candida colliculosa</name>
    <dbReference type="NCBI Taxonomy" id="4950"/>
    <lineage>
        <taxon>Eukaryota</taxon>
        <taxon>Fungi</taxon>
        <taxon>Dikarya</taxon>
        <taxon>Ascomycota</taxon>
        <taxon>Saccharomycotina</taxon>
        <taxon>Saccharomycetes</taxon>
        <taxon>Saccharomycetales</taxon>
        <taxon>Saccharomycetaceae</taxon>
        <taxon>Torulaspora</taxon>
    </lineage>
</organism>
<evidence type="ECO:0000256" key="4">
    <source>
        <dbReference type="ARBA" id="ARBA00024778"/>
    </source>
</evidence>
<dbReference type="STRING" id="1076872.G8ZVD8"/>
<evidence type="ECO:0000313" key="9">
    <source>
        <dbReference type="Proteomes" id="UP000005627"/>
    </source>
</evidence>
<proteinExistence type="predicted"/>
<dbReference type="GO" id="GO:0005634">
    <property type="term" value="C:nucleus"/>
    <property type="evidence" value="ECO:0007669"/>
    <property type="project" value="UniProtKB-SubCell"/>
</dbReference>
<keyword evidence="9" id="KW-1185">Reference proteome</keyword>
<dbReference type="InParanoid" id="G8ZVD8"/>
<dbReference type="GO" id="GO:0032299">
    <property type="term" value="C:ribonuclease H2 complex"/>
    <property type="evidence" value="ECO:0007669"/>
    <property type="project" value="EnsemblFungi"/>
</dbReference>
<evidence type="ECO:0000259" key="6">
    <source>
        <dbReference type="Pfam" id="PF09468"/>
    </source>
</evidence>
<dbReference type="KEGG" id="tdl:TDEL_0E03390"/>